<dbReference type="PIRSF" id="PIRSF000077">
    <property type="entry name" value="Thioredoxin"/>
    <property type="match status" value="1"/>
</dbReference>
<dbReference type="PRINTS" id="PR00421">
    <property type="entry name" value="THIOREDOXIN"/>
</dbReference>
<evidence type="ECO:0000256" key="5">
    <source>
        <dbReference type="ARBA" id="ARBA00023284"/>
    </source>
</evidence>
<dbReference type="Gene3D" id="3.40.30.10">
    <property type="entry name" value="Glutaredoxin"/>
    <property type="match status" value="1"/>
</dbReference>
<evidence type="ECO:0000256" key="3">
    <source>
        <dbReference type="ARBA" id="ARBA00022982"/>
    </source>
</evidence>
<feature type="disulfide bond" description="Redox-active" evidence="9">
    <location>
        <begin position="32"/>
        <end position="35"/>
    </location>
</feature>
<evidence type="ECO:0000256" key="2">
    <source>
        <dbReference type="ARBA" id="ARBA00022448"/>
    </source>
</evidence>
<evidence type="ECO:0000256" key="4">
    <source>
        <dbReference type="ARBA" id="ARBA00023157"/>
    </source>
</evidence>
<dbReference type="GO" id="GO:0045454">
    <property type="term" value="P:cell redox homeostasis"/>
    <property type="evidence" value="ECO:0007669"/>
    <property type="project" value="TreeGrafter"/>
</dbReference>
<accession>A0A395LX77</accession>
<reference evidence="11 12" key="1">
    <citation type="journal article" date="2011" name="ISME J.">
        <title>Community ecology of hot spring cyanobacterial mats: predominant populations and their functional potential.</title>
        <authorList>
            <person name="Klatt C.G."/>
            <person name="Wood J.M."/>
            <person name="Rusch D.B."/>
            <person name="Bateson M.M."/>
            <person name="Hamamura N."/>
            <person name="Heidelberg J.F."/>
            <person name="Grossman A.R."/>
            <person name="Bhaya D."/>
            <person name="Cohan F.M."/>
            <person name="Kuhl M."/>
            <person name="Bryant D.A."/>
            <person name="Ward D.M."/>
        </authorList>
    </citation>
    <scope>NUCLEOTIDE SEQUENCE [LARGE SCALE GENOMIC DNA]</scope>
    <source>
        <strain evidence="11">OS</strain>
    </source>
</reference>
<comment type="caution">
    <text evidence="11">The sequence shown here is derived from an EMBL/GenBank/DDBJ whole genome shotgun (WGS) entry which is preliminary data.</text>
</comment>
<dbReference type="PROSITE" id="PS00194">
    <property type="entry name" value="THIOREDOXIN_1"/>
    <property type="match status" value="1"/>
</dbReference>
<evidence type="ECO:0000259" key="10">
    <source>
        <dbReference type="PROSITE" id="PS51352"/>
    </source>
</evidence>
<feature type="active site" description="Nucleophile" evidence="8">
    <location>
        <position position="35"/>
    </location>
</feature>
<keyword evidence="4 9" id="KW-1015">Disulfide bond</keyword>
<protein>
    <recommendedName>
        <fullName evidence="6 7">Thioredoxin</fullName>
    </recommendedName>
</protein>
<dbReference type="GO" id="GO:0015035">
    <property type="term" value="F:protein-disulfide reductase activity"/>
    <property type="evidence" value="ECO:0007669"/>
    <property type="project" value="UniProtKB-UniRule"/>
</dbReference>
<dbReference type="InterPro" id="IPR036249">
    <property type="entry name" value="Thioredoxin-like_sf"/>
</dbReference>
<evidence type="ECO:0000256" key="7">
    <source>
        <dbReference type="PIRNR" id="PIRNR000077"/>
    </source>
</evidence>
<keyword evidence="5 9" id="KW-0676">Redox-active center</keyword>
<dbReference type="PROSITE" id="PS51352">
    <property type="entry name" value="THIOREDOXIN_2"/>
    <property type="match status" value="1"/>
</dbReference>
<evidence type="ECO:0000256" key="6">
    <source>
        <dbReference type="NCBIfam" id="TIGR01068"/>
    </source>
</evidence>
<organism evidence="11 12">
    <name type="scientific">Candidatus Thermochlorobacter aerophilus</name>
    <dbReference type="NCBI Taxonomy" id="1868324"/>
    <lineage>
        <taxon>Bacteria</taxon>
        <taxon>Pseudomonadati</taxon>
        <taxon>Chlorobiota</taxon>
        <taxon>Chlorobiia</taxon>
        <taxon>Chlorobiales</taxon>
        <taxon>Candidatus Thermochlorobacteriaceae</taxon>
        <taxon>Candidatus Thermochlorobacter</taxon>
    </lineage>
</organism>
<evidence type="ECO:0000256" key="8">
    <source>
        <dbReference type="PIRSR" id="PIRSR000077-1"/>
    </source>
</evidence>
<feature type="site" description="Contributes to redox potential value" evidence="8">
    <location>
        <position position="33"/>
    </location>
</feature>
<dbReference type="SUPFAM" id="SSF52833">
    <property type="entry name" value="Thioredoxin-like"/>
    <property type="match status" value="1"/>
</dbReference>
<dbReference type="NCBIfam" id="TIGR01068">
    <property type="entry name" value="thioredoxin"/>
    <property type="match status" value="1"/>
</dbReference>
<dbReference type="FunFam" id="3.40.30.10:FF:000001">
    <property type="entry name" value="Thioredoxin"/>
    <property type="match status" value="1"/>
</dbReference>
<dbReference type="EMBL" id="PHFL01000070">
    <property type="protein sequence ID" value="RFM23111.1"/>
    <property type="molecule type" value="Genomic_DNA"/>
</dbReference>
<comment type="similarity">
    <text evidence="1 7">Belongs to the thioredoxin family.</text>
</comment>
<sequence length="109" mass="12093">MAKCITATDSNFETEVLQSDKPVLVDFWAEWCGPCRMIAPVIDELAAEYEGKAKIAKLNVDENQQVSMRYGIRSIPTLLIFKNGQVVDQIIGAVPKGVIENKLKLQLAN</sequence>
<dbReference type="Proteomes" id="UP000266389">
    <property type="component" value="Unassembled WGS sequence"/>
</dbReference>
<feature type="domain" description="Thioredoxin" evidence="10">
    <location>
        <begin position="1"/>
        <end position="108"/>
    </location>
</feature>
<keyword evidence="2" id="KW-0813">Transport</keyword>
<proteinExistence type="inferred from homology"/>
<feature type="site" description="Deprotonates C-terminal active site Cys" evidence="8">
    <location>
        <position position="26"/>
    </location>
</feature>
<dbReference type="CDD" id="cd02947">
    <property type="entry name" value="TRX_family"/>
    <property type="match status" value="1"/>
</dbReference>
<keyword evidence="3" id="KW-0249">Electron transport</keyword>
<dbReference type="AlphaFoldDB" id="A0A395LX77"/>
<feature type="site" description="Contributes to redox potential value" evidence="8">
    <location>
        <position position="34"/>
    </location>
</feature>
<dbReference type="PANTHER" id="PTHR45663:SF11">
    <property type="entry name" value="GEO12009P1"/>
    <property type="match status" value="1"/>
</dbReference>
<evidence type="ECO:0000256" key="9">
    <source>
        <dbReference type="PIRSR" id="PIRSR000077-4"/>
    </source>
</evidence>
<gene>
    <name evidence="11" type="primary">trxA</name>
    <name evidence="11" type="ORF">D0433_12640</name>
</gene>
<dbReference type="InterPro" id="IPR017937">
    <property type="entry name" value="Thioredoxin_CS"/>
</dbReference>
<evidence type="ECO:0000313" key="11">
    <source>
        <dbReference type="EMBL" id="RFM23111.1"/>
    </source>
</evidence>
<dbReference type="InterPro" id="IPR005746">
    <property type="entry name" value="Thioredoxin"/>
</dbReference>
<dbReference type="Pfam" id="PF00085">
    <property type="entry name" value="Thioredoxin"/>
    <property type="match status" value="1"/>
</dbReference>
<name>A0A395LX77_9BACT</name>
<dbReference type="InterPro" id="IPR013766">
    <property type="entry name" value="Thioredoxin_domain"/>
</dbReference>
<dbReference type="PANTHER" id="PTHR45663">
    <property type="entry name" value="GEO12009P1"/>
    <property type="match status" value="1"/>
</dbReference>
<feature type="active site" description="Nucleophile" evidence="8">
    <location>
        <position position="32"/>
    </location>
</feature>
<dbReference type="GO" id="GO:0005829">
    <property type="term" value="C:cytosol"/>
    <property type="evidence" value="ECO:0007669"/>
    <property type="project" value="TreeGrafter"/>
</dbReference>
<evidence type="ECO:0000256" key="1">
    <source>
        <dbReference type="ARBA" id="ARBA00008987"/>
    </source>
</evidence>
<evidence type="ECO:0000313" key="12">
    <source>
        <dbReference type="Proteomes" id="UP000266389"/>
    </source>
</evidence>